<gene>
    <name evidence="2" type="ORF">PXEA_LOCUS10033</name>
</gene>
<comment type="caution">
    <text evidence="2">The sequence shown here is derived from an EMBL/GenBank/DDBJ whole genome shotgun (WGS) entry which is preliminary data.</text>
</comment>
<protein>
    <submittedName>
        <fullName evidence="2">Uncharacterized protein</fullName>
    </submittedName>
</protein>
<proteinExistence type="predicted"/>
<keyword evidence="1" id="KW-0812">Transmembrane</keyword>
<keyword evidence="1" id="KW-1133">Transmembrane helix</keyword>
<keyword evidence="1" id="KW-0472">Membrane</keyword>
<evidence type="ECO:0000313" key="3">
    <source>
        <dbReference type="Proteomes" id="UP000784294"/>
    </source>
</evidence>
<dbReference type="AlphaFoldDB" id="A0A3S5B976"/>
<organism evidence="2 3">
    <name type="scientific">Protopolystoma xenopodis</name>
    <dbReference type="NCBI Taxonomy" id="117903"/>
    <lineage>
        <taxon>Eukaryota</taxon>
        <taxon>Metazoa</taxon>
        <taxon>Spiralia</taxon>
        <taxon>Lophotrochozoa</taxon>
        <taxon>Platyhelminthes</taxon>
        <taxon>Monogenea</taxon>
        <taxon>Polyopisthocotylea</taxon>
        <taxon>Polystomatidea</taxon>
        <taxon>Polystomatidae</taxon>
        <taxon>Protopolystoma</taxon>
    </lineage>
</organism>
<keyword evidence="3" id="KW-1185">Reference proteome</keyword>
<name>A0A3S5B976_9PLAT</name>
<accession>A0A3S5B976</accession>
<reference evidence="2" key="1">
    <citation type="submission" date="2018-11" db="EMBL/GenBank/DDBJ databases">
        <authorList>
            <consortium name="Pathogen Informatics"/>
        </authorList>
    </citation>
    <scope>NUCLEOTIDE SEQUENCE</scope>
</reference>
<evidence type="ECO:0000313" key="2">
    <source>
        <dbReference type="EMBL" id="VEL16593.1"/>
    </source>
</evidence>
<sequence length="116" mass="12994">MGVRHHYRHQARSDVQANHTSGVHSYQKQFPTVCCGAANLAFRYGCPSHTSLLLSFTVGLAIFTAMTVADWLVICCSFYEAGCCVEEMKRSGQLSEFGKLILFRPIRHQLTRIGAR</sequence>
<dbReference type="Proteomes" id="UP000784294">
    <property type="component" value="Unassembled WGS sequence"/>
</dbReference>
<feature type="transmembrane region" description="Helical" evidence="1">
    <location>
        <begin position="52"/>
        <end position="74"/>
    </location>
</feature>
<evidence type="ECO:0000256" key="1">
    <source>
        <dbReference type="SAM" id="Phobius"/>
    </source>
</evidence>
<dbReference type="EMBL" id="CAAALY010029082">
    <property type="protein sequence ID" value="VEL16593.1"/>
    <property type="molecule type" value="Genomic_DNA"/>
</dbReference>